<dbReference type="FunFam" id="3.10.20.30:FF:000001">
    <property type="entry name" value="Ribosome-binding ATPase YchF"/>
    <property type="match status" value="1"/>
</dbReference>
<evidence type="ECO:0000256" key="1">
    <source>
        <dbReference type="ARBA" id="ARBA00001946"/>
    </source>
</evidence>
<name>A0A381PKW5_9ZZZZ</name>
<accession>A0A381PKW5</accession>
<dbReference type="InterPro" id="IPR041706">
    <property type="entry name" value="YchF_N"/>
</dbReference>
<feature type="coiled-coil region" evidence="5">
    <location>
        <begin position="130"/>
        <end position="157"/>
    </location>
</feature>
<dbReference type="Pfam" id="PF01926">
    <property type="entry name" value="MMR_HSR1"/>
    <property type="match status" value="1"/>
</dbReference>
<dbReference type="Gene3D" id="3.40.50.300">
    <property type="entry name" value="P-loop containing nucleotide triphosphate hydrolases"/>
    <property type="match status" value="1"/>
</dbReference>
<dbReference type="Gene3D" id="1.10.150.300">
    <property type="entry name" value="TGS-like domain"/>
    <property type="match status" value="1"/>
</dbReference>
<reference evidence="8" key="1">
    <citation type="submission" date="2018-05" db="EMBL/GenBank/DDBJ databases">
        <authorList>
            <person name="Lanie J.A."/>
            <person name="Ng W.-L."/>
            <person name="Kazmierczak K.M."/>
            <person name="Andrzejewski T.M."/>
            <person name="Davidsen T.M."/>
            <person name="Wayne K.J."/>
            <person name="Tettelin H."/>
            <person name="Glass J.I."/>
            <person name="Rusch D."/>
            <person name="Podicherti R."/>
            <person name="Tsui H.-C.T."/>
            <person name="Winkler M.E."/>
        </authorList>
    </citation>
    <scope>NUCLEOTIDE SEQUENCE</scope>
</reference>
<organism evidence="8">
    <name type="scientific">marine metagenome</name>
    <dbReference type="NCBI Taxonomy" id="408172"/>
    <lineage>
        <taxon>unclassified sequences</taxon>
        <taxon>metagenomes</taxon>
        <taxon>ecological metagenomes</taxon>
    </lineage>
</organism>
<dbReference type="InterPro" id="IPR031167">
    <property type="entry name" value="G_OBG"/>
</dbReference>
<evidence type="ECO:0000313" key="8">
    <source>
        <dbReference type="EMBL" id="SUZ67234.1"/>
    </source>
</evidence>
<dbReference type="AlphaFoldDB" id="A0A381PKW5"/>
<evidence type="ECO:0000256" key="2">
    <source>
        <dbReference type="ARBA" id="ARBA00022723"/>
    </source>
</evidence>
<dbReference type="PIRSF" id="PIRSF006641">
    <property type="entry name" value="CHP00092"/>
    <property type="match status" value="1"/>
</dbReference>
<dbReference type="InterPro" id="IPR023192">
    <property type="entry name" value="TGS-like_dom_sf"/>
</dbReference>
<dbReference type="GO" id="GO:0005737">
    <property type="term" value="C:cytoplasm"/>
    <property type="evidence" value="ECO:0007669"/>
    <property type="project" value="TreeGrafter"/>
</dbReference>
<dbReference type="EMBL" id="UINC01001006">
    <property type="protein sequence ID" value="SUZ67234.1"/>
    <property type="molecule type" value="Genomic_DNA"/>
</dbReference>
<keyword evidence="3" id="KW-0547">Nucleotide-binding</keyword>
<evidence type="ECO:0000256" key="4">
    <source>
        <dbReference type="ARBA" id="ARBA00022840"/>
    </source>
</evidence>
<evidence type="ECO:0000259" key="6">
    <source>
        <dbReference type="PROSITE" id="PS51710"/>
    </source>
</evidence>
<comment type="cofactor">
    <cofactor evidence="1">
        <name>Mg(2+)</name>
        <dbReference type="ChEBI" id="CHEBI:18420"/>
    </cofactor>
</comment>
<dbReference type="PRINTS" id="PR00326">
    <property type="entry name" value="GTP1OBG"/>
</dbReference>
<sequence length="363" mass="40610">MALEVGIVGLPNVGKSTLFRALTKVQAEAANYPFCTIDPNIGIVQLRDPRMARLTELVSPDRVVPATLRIVDIAGLVKGASQGEGLGNQFLSHIRQVHAVAHVVRCFEDENVVHVDGKIDPVGDVQVIQTELILSDLEQTERKIERLTRQIKSDRALAAELVVFERLRDHLSDGLIASKLALSTEDKERISELSLLTLKPYIYIANISEDGLKNPEVHEQQLRELANEVGVEVIPICAQVESELSEMEDVESQLFMEELGIDSSGLDRLTHSGYRMLEQITYFTAGKQEVRAWEIRKGSTAPEAAGKIHTDFEKGFIRAEVFHFDDIDQLGSQSSIKEAGRWRLEGRDYVVQDGDIMHFRFNV</sequence>
<dbReference type="InterPro" id="IPR006073">
    <property type="entry name" value="GTP-bd"/>
</dbReference>
<dbReference type="InterPro" id="IPR027417">
    <property type="entry name" value="P-loop_NTPase"/>
</dbReference>
<dbReference type="InterPro" id="IPR004095">
    <property type="entry name" value="TGS"/>
</dbReference>
<dbReference type="HAMAP" id="MF_00944">
    <property type="entry name" value="YchF_OLA1_ATPase"/>
    <property type="match status" value="1"/>
</dbReference>
<dbReference type="GO" id="GO:0005524">
    <property type="term" value="F:ATP binding"/>
    <property type="evidence" value="ECO:0007669"/>
    <property type="project" value="UniProtKB-KW"/>
</dbReference>
<evidence type="ECO:0000256" key="5">
    <source>
        <dbReference type="SAM" id="Coils"/>
    </source>
</evidence>
<evidence type="ECO:0000259" key="7">
    <source>
        <dbReference type="PROSITE" id="PS51880"/>
    </source>
</evidence>
<dbReference type="PROSITE" id="PS51880">
    <property type="entry name" value="TGS"/>
    <property type="match status" value="1"/>
</dbReference>
<dbReference type="InterPro" id="IPR013029">
    <property type="entry name" value="YchF_C"/>
</dbReference>
<dbReference type="PANTHER" id="PTHR23305:SF18">
    <property type="entry name" value="OBG-TYPE G DOMAIN-CONTAINING PROTEIN"/>
    <property type="match status" value="1"/>
</dbReference>
<dbReference type="Gene3D" id="3.10.20.30">
    <property type="match status" value="1"/>
</dbReference>
<dbReference type="NCBIfam" id="TIGR00092">
    <property type="entry name" value="redox-regulated ATPase YchF"/>
    <property type="match status" value="1"/>
</dbReference>
<dbReference type="CDD" id="cd04867">
    <property type="entry name" value="TGS_YchF_OLA1"/>
    <property type="match status" value="1"/>
</dbReference>
<keyword evidence="4" id="KW-0067">ATP-binding</keyword>
<dbReference type="InterPro" id="IPR012676">
    <property type="entry name" value="TGS-like"/>
</dbReference>
<keyword evidence="2" id="KW-0479">Metal-binding</keyword>
<dbReference type="GO" id="GO:0005525">
    <property type="term" value="F:GTP binding"/>
    <property type="evidence" value="ECO:0007669"/>
    <property type="project" value="InterPro"/>
</dbReference>
<dbReference type="InterPro" id="IPR012675">
    <property type="entry name" value="Beta-grasp_dom_sf"/>
</dbReference>
<dbReference type="PANTHER" id="PTHR23305">
    <property type="entry name" value="OBG GTPASE FAMILY"/>
    <property type="match status" value="1"/>
</dbReference>
<feature type="domain" description="OBG-type G" evidence="6">
    <location>
        <begin position="3"/>
        <end position="256"/>
    </location>
</feature>
<dbReference type="SUPFAM" id="SSF81271">
    <property type="entry name" value="TGS-like"/>
    <property type="match status" value="1"/>
</dbReference>
<evidence type="ECO:0008006" key="9">
    <source>
        <dbReference type="Google" id="ProtNLM"/>
    </source>
</evidence>
<gene>
    <name evidence="8" type="ORF">METZ01_LOCUS20088</name>
</gene>
<evidence type="ECO:0000256" key="3">
    <source>
        <dbReference type="ARBA" id="ARBA00022741"/>
    </source>
</evidence>
<dbReference type="GO" id="GO:0046872">
    <property type="term" value="F:metal ion binding"/>
    <property type="evidence" value="ECO:0007669"/>
    <property type="project" value="UniProtKB-KW"/>
</dbReference>
<dbReference type="CDD" id="cd01900">
    <property type="entry name" value="YchF"/>
    <property type="match status" value="1"/>
</dbReference>
<protein>
    <recommendedName>
        <fullName evidence="9">OBG-type G domain-containing protein</fullName>
    </recommendedName>
</protein>
<dbReference type="PROSITE" id="PS51710">
    <property type="entry name" value="G_OBG"/>
    <property type="match status" value="1"/>
</dbReference>
<feature type="domain" description="TGS" evidence="7">
    <location>
        <begin position="278"/>
        <end position="361"/>
    </location>
</feature>
<dbReference type="GO" id="GO:0016887">
    <property type="term" value="F:ATP hydrolysis activity"/>
    <property type="evidence" value="ECO:0007669"/>
    <property type="project" value="InterPro"/>
</dbReference>
<dbReference type="FunFam" id="1.10.150.300:FF:000001">
    <property type="entry name" value="Ribosome-binding ATPase YchF"/>
    <property type="match status" value="1"/>
</dbReference>
<proteinExistence type="inferred from homology"/>
<dbReference type="SUPFAM" id="SSF52540">
    <property type="entry name" value="P-loop containing nucleoside triphosphate hydrolases"/>
    <property type="match status" value="1"/>
</dbReference>
<keyword evidence="5" id="KW-0175">Coiled coil</keyword>
<dbReference type="Pfam" id="PF06071">
    <property type="entry name" value="YchF-GTPase_C"/>
    <property type="match status" value="1"/>
</dbReference>
<dbReference type="InterPro" id="IPR004396">
    <property type="entry name" value="ATPase_YchF/OLA1"/>
</dbReference>